<dbReference type="AlphaFoldDB" id="A0A0K6GGG4"/>
<reference evidence="3 4" key="1">
    <citation type="submission" date="2015-07" db="EMBL/GenBank/DDBJ databases">
        <authorList>
            <person name="Noorani M."/>
        </authorList>
    </citation>
    <scope>NUCLEOTIDE SEQUENCE [LARGE SCALE GENOMIC DNA]</scope>
    <source>
        <strain evidence="3">BBA 69670</strain>
    </source>
</reference>
<keyword evidence="2" id="KW-0812">Transmembrane</keyword>
<feature type="compositionally biased region" description="Polar residues" evidence="1">
    <location>
        <begin position="197"/>
        <end position="220"/>
    </location>
</feature>
<name>A0A0K6GGG4_9AGAM</name>
<gene>
    <name evidence="3" type="ORF">RSOLAG22IIIB_12779</name>
</gene>
<keyword evidence="2" id="KW-1133">Transmembrane helix</keyword>
<accession>A0A0K6GGG4</accession>
<sequence>MGKRSPAVSRAGVFSVMFSTITTLLSFFIPPTANPNPTVGKLRTDVRHIVGLTRKSQHRELIEFGEYVDRLVQQLVLALGNDQVARQANVVENLEALQKTLLSILQRISNINDAGGLTSRRHILFPEEDYIGQMRQQLDDALSAFQFGAVLRLLSEGPNPRVGSNATDQPKPRQSKTPEPCHSPSPEHPRQVAQPVQPIQDNRSTQPHLNAQPSTQRTKPQPTPLAAHRNSSETGEISLAFMDVERCCNLLRHTHSPSRTIELANALWRLSVLLGEAGRTLEALEASQKAAELYRSIAEKPN</sequence>
<organism evidence="3 4">
    <name type="scientific">Rhizoctonia solani</name>
    <dbReference type="NCBI Taxonomy" id="456999"/>
    <lineage>
        <taxon>Eukaryota</taxon>
        <taxon>Fungi</taxon>
        <taxon>Dikarya</taxon>
        <taxon>Basidiomycota</taxon>
        <taxon>Agaricomycotina</taxon>
        <taxon>Agaricomycetes</taxon>
        <taxon>Cantharellales</taxon>
        <taxon>Ceratobasidiaceae</taxon>
        <taxon>Rhizoctonia</taxon>
    </lineage>
</organism>
<feature type="region of interest" description="Disordered" evidence="1">
    <location>
        <begin position="156"/>
        <end position="233"/>
    </location>
</feature>
<proteinExistence type="predicted"/>
<keyword evidence="2" id="KW-0472">Membrane</keyword>
<feature type="transmembrane region" description="Helical" evidence="2">
    <location>
        <begin position="12"/>
        <end position="29"/>
    </location>
</feature>
<keyword evidence="4" id="KW-1185">Reference proteome</keyword>
<dbReference type="Proteomes" id="UP000044841">
    <property type="component" value="Unassembled WGS sequence"/>
</dbReference>
<evidence type="ECO:0000256" key="2">
    <source>
        <dbReference type="SAM" id="Phobius"/>
    </source>
</evidence>
<evidence type="ECO:0000313" key="3">
    <source>
        <dbReference type="EMBL" id="CUA77707.1"/>
    </source>
</evidence>
<evidence type="ECO:0000313" key="4">
    <source>
        <dbReference type="Proteomes" id="UP000044841"/>
    </source>
</evidence>
<protein>
    <submittedName>
        <fullName evidence="3">Uncharacterized protein</fullName>
    </submittedName>
</protein>
<dbReference type="EMBL" id="CYGV01001860">
    <property type="protein sequence ID" value="CUA77707.1"/>
    <property type="molecule type" value="Genomic_DNA"/>
</dbReference>
<evidence type="ECO:0000256" key="1">
    <source>
        <dbReference type="SAM" id="MobiDB-lite"/>
    </source>
</evidence>